<evidence type="ECO:0000256" key="2">
    <source>
        <dbReference type="ARBA" id="ARBA00005983"/>
    </source>
</evidence>
<keyword evidence="4" id="KW-0808">Transferase</keyword>
<dbReference type="GO" id="GO:0016301">
    <property type="term" value="F:kinase activity"/>
    <property type="evidence" value="ECO:0007669"/>
    <property type="project" value="UniProtKB-KW"/>
</dbReference>
<evidence type="ECO:0000256" key="5">
    <source>
        <dbReference type="ARBA" id="ARBA00022723"/>
    </source>
</evidence>
<dbReference type="SUPFAM" id="SSF111331">
    <property type="entry name" value="NAD kinase/diacylglycerol kinase-like"/>
    <property type="match status" value="1"/>
</dbReference>
<accession>A0A2K2U7K1</accession>
<sequence length="305" mass="31820">MSIREGKVLLIANPAAQNGAGAAAADRAATLLRAALGPDAVVLAKTAGPRHASEIAERAEGCATVLALGGDGIIHEAASGLMRRPANARPVFGIVPAGSGNDYARTLGMSRKVDEACEQLLAAEPHAVDLGRVNGHWFVETLSFGLDAAIALDTVERRKRTGRTGAVLYAEAGVDQLLHHLDARRYTASFDGGEPTSGESITFAVQVGPSYGGGFKICPDARIDDGLLDVCIAHPPIGVAGAAFVFALAKSGRHTRFRQMELRRASSLCVRFDAPVPAQIDGEPLEAEAYVIDAVPQALDVLMPA</sequence>
<proteinExistence type="inferred from homology"/>
<evidence type="ECO:0000313" key="14">
    <source>
        <dbReference type="EMBL" id="PNV66306.1"/>
    </source>
</evidence>
<dbReference type="PROSITE" id="PS50146">
    <property type="entry name" value="DAGK"/>
    <property type="match status" value="1"/>
</dbReference>
<dbReference type="InterPro" id="IPR016064">
    <property type="entry name" value="NAD/diacylglycerol_kinase_sf"/>
</dbReference>
<comment type="cofactor">
    <cofactor evidence="1">
        <name>Mg(2+)</name>
        <dbReference type="ChEBI" id="CHEBI:18420"/>
    </cofactor>
</comment>
<dbReference type="AlphaFoldDB" id="A0A2K2U7K1"/>
<keyword evidence="9" id="KW-0460">Magnesium</keyword>
<dbReference type="GO" id="GO:0005524">
    <property type="term" value="F:ATP binding"/>
    <property type="evidence" value="ECO:0007669"/>
    <property type="project" value="UniProtKB-KW"/>
</dbReference>
<evidence type="ECO:0000313" key="15">
    <source>
        <dbReference type="Proteomes" id="UP000236488"/>
    </source>
</evidence>
<dbReference type="InterPro" id="IPR001206">
    <property type="entry name" value="Diacylglycerol_kinase_cat_dom"/>
</dbReference>
<dbReference type="Pfam" id="PF19279">
    <property type="entry name" value="YegS_C"/>
    <property type="match status" value="1"/>
</dbReference>
<protein>
    <submittedName>
        <fullName evidence="14">Diacylglycerol kinase family lipid kinase</fullName>
    </submittedName>
</protein>
<evidence type="ECO:0000256" key="11">
    <source>
        <dbReference type="ARBA" id="ARBA00023209"/>
    </source>
</evidence>
<keyword evidence="12" id="KW-1208">Phospholipid metabolism</keyword>
<dbReference type="EMBL" id="PPEL01000004">
    <property type="protein sequence ID" value="PNV66306.1"/>
    <property type="molecule type" value="Genomic_DNA"/>
</dbReference>
<dbReference type="Proteomes" id="UP000236488">
    <property type="component" value="Unassembled WGS sequence"/>
</dbReference>
<evidence type="ECO:0000259" key="13">
    <source>
        <dbReference type="PROSITE" id="PS50146"/>
    </source>
</evidence>
<evidence type="ECO:0000256" key="8">
    <source>
        <dbReference type="ARBA" id="ARBA00022840"/>
    </source>
</evidence>
<keyword evidence="6" id="KW-0547">Nucleotide-binding</keyword>
<keyword evidence="10" id="KW-0443">Lipid metabolism</keyword>
<feature type="domain" description="DAGKc" evidence="13">
    <location>
        <begin position="3"/>
        <end position="136"/>
    </location>
</feature>
<evidence type="ECO:0000256" key="12">
    <source>
        <dbReference type="ARBA" id="ARBA00023264"/>
    </source>
</evidence>
<comment type="caution">
    <text evidence="14">The sequence shown here is derived from an EMBL/GenBank/DDBJ whole genome shotgun (WGS) entry which is preliminary data.</text>
</comment>
<evidence type="ECO:0000256" key="7">
    <source>
        <dbReference type="ARBA" id="ARBA00022777"/>
    </source>
</evidence>
<evidence type="ECO:0000256" key="6">
    <source>
        <dbReference type="ARBA" id="ARBA00022741"/>
    </source>
</evidence>
<dbReference type="PANTHER" id="PTHR12358:SF106">
    <property type="entry name" value="LIPID KINASE YEGS"/>
    <property type="match status" value="1"/>
</dbReference>
<keyword evidence="3" id="KW-0444">Lipid biosynthesis</keyword>
<dbReference type="InterPro" id="IPR050187">
    <property type="entry name" value="Lipid_Phosphate_FormReg"/>
</dbReference>
<gene>
    <name evidence="14" type="ORF">C2L80_01795</name>
</gene>
<dbReference type="InterPro" id="IPR005218">
    <property type="entry name" value="Diacylglycerol/lipid_kinase"/>
</dbReference>
<name>A0A2K2U7K1_9ACTN</name>
<comment type="similarity">
    <text evidence="2">Belongs to the diacylglycerol/lipid kinase family.</text>
</comment>
<dbReference type="GO" id="GO:0008654">
    <property type="term" value="P:phospholipid biosynthetic process"/>
    <property type="evidence" value="ECO:0007669"/>
    <property type="project" value="UniProtKB-KW"/>
</dbReference>
<dbReference type="RefSeq" id="WP_092197416.1">
    <property type="nucleotide sequence ID" value="NZ_PPEL01000004.1"/>
</dbReference>
<keyword evidence="15" id="KW-1185">Reference proteome</keyword>
<dbReference type="NCBIfam" id="TIGR00147">
    <property type="entry name" value="YegS/Rv2252/BmrU family lipid kinase"/>
    <property type="match status" value="1"/>
</dbReference>
<dbReference type="SMART" id="SM00046">
    <property type="entry name" value="DAGKc"/>
    <property type="match status" value="1"/>
</dbReference>
<dbReference type="Pfam" id="PF00781">
    <property type="entry name" value="DAGK_cat"/>
    <property type="match status" value="1"/>
</dbReference>
<evidence type="ECO:0000256" key="9">
    <source>
        <dbReference type="ARBA" id="ARBA00022842"/>
    </source>
</evidence>
<dbReference type="InterPro" id="IPR017438">
    <property type="entry name" value="ATP-NAD_kinase_N"/>
</dbReference>
<dbReference type="PANTHER" id="PTHR12358">
    <property type="entry name" value="SPHINGOSINE KINASE"/>
    <property type="match status" value="1"/>
</dbReference>
<keyword evidence="7 14" id="KW-0418">Kinase</keyword>
<keyword evidence="8" id="KW-0067">ATP-binding</keyword>
<keyword evidence="11" id="KW-0594">Phospholipid biosynthesis</keyword>
<dbReference type="GO" id="GO:0005886">
    <property type="term" value="C:plasma membrane"/>
    <property type="evidence" value="ECO:0007669"/>
    <property type="project" value="TreeGrafter"/>
</dbReference>
<evidence type="ECO:0000256" key="4">
    <source>
        <dbReference type="ARBA" id="ARBA00022679"/>
    </source>
</evidence>
<dbReference type="Gene3D" id="3.40.50.10330">
    <property type="entry name" value="Probable inorganic polyphosphate/atp-NAD kinase, domain 1"/>
    <property type="match status" value="1"/>
</dbReference>
<evidence type="ECO:0000256" key="10">
    <source>
        <dbReference type="ARBA" id="ARBA00023098"/>
    </source>
</evidence>
<evidence type="ECO:0000256" key="3">
    <source>
        <dbReference type="ARBA" id="ARBA00022516"/>
    </source>
</evidence>
<dbReference type="Gene3D" id="2.60.200.40">
    <property type="match status" value="1"/>
</dbReference>
<reference evidence="14 15" key="1">
    <citation type="journal article" date="2018" name="Int. J. Syst. Evol. Microbiol.">
        <title>Rubneribacter badeniensis gen. nov., sp. nov. and Enteroscipio rubneri gen. nov., sp. nov., new members of the Eggerthellaceae isolated from human faeces.</title>
        <authorList>
            <person name="Danylec N."/>
            <person name="Gobl A."/>
            <person name="Stoll D.A."/>
            <person name="Hetzer B."/>
            <person name="Kulling S.E."/>
            <person name="Huch M."/>
        </authorList>
    </citation>
    <scope>NUCLEOTIDE SEQUENCE [LARGE SCALE GENOMIC DNA]</scope>
    <source>
        <strain evidence="14 15">ResAG-85</strain>
    </source>
</reference>
<keyword evidence="5" id="KW-0479">Metal-binding</keyword>
<dbReference type="GO" id="GO:0046872">
    <property type="term" value="F:metal ion binding"/>
    <property type="evidence" value="ECO:0007669"/>
    <property type="project" value="UniProtKB-KW"/>
</dbReference>
<evidence type="ECO:0000256" key="1">
    <source>
        <dbReference type="ARBA" id="ARBA00001946"/>
    </source>
</evidence>
<dbReference type="InterPro" id="IPR045540">
    <property type="entry name" value="YegS/DAGK_C"/>
</dbReference>
<organism evidence="14 15">
    <name type="scientific">Rubneribacter badeniensis</name>
    <dbReference type="NCBI Taxonomy" id="2070688"/>
    <lineage>
        <taxon>Bacteria</taxon>
        <taxon>Bacillati</taxon>
        <taxon>Actinomycetota</taxon>
        <taxon>Coriobacteriia</taxon>
        <taxon>Eggerthellales</taxon>
        <taxon>Eggerthellaceae</taxon>
        <taxon>Rubneribacter</taxon>
    </lineage>
</organism>